<dbReference type="VEuPathDB" id="FungiDB:B1J91_E01243g"/>
<feature type="zinc finger region" description="C3H1-type" evidence="5">
    <location>
        <begin position="373"/>
        <end position="401"/>
    </location>
</feature>
<organism evidence="9 10">
    <name type="scientific">Candida glabrata</name>
    <name type="common">Yeast</name>
    <name type="synonym">Torulopsis glabrata</name>
    <dbReference type="NCBI Taxonomy" id="5478"/>
    <lineage>
        <taxon>Eukaryota</taxon>
        <taxon>Fungi</taxon>
        <taxon>Dikarya</taxon>
        <taxon>Ascomycota</taxon>
        <taxon>Saccharomycotina</taxon>
        <taxon>Saccharomycetes</taxon>
        <taxon>Saccharomycetales</taxon>
        <taxon>Saccharomycetaceae</taxon>
        <taxon>Nakaseomyces</taxon>
    </lineage>
</organism>
<dbReference type="Proteomes" id="UP000054886">
    <property type="component" value="Unassembled WGS sequence"/>
</dbReference>
<dbReference type="SUPFAM" id="SSF90229">
    <property type="entry name" value="CCCH zinc finger"/>
    <property type="match status" value="2"/>
</dbReference>
<dbReference type="InterPro" id="IPR000571">
    <property type="entry name" value="Znf_CCCH"/>
</dbReference>
<feature type="domain" description="C3H1-type" evidence="7">
    <location>
        <begin position="373"/>
        <end position="401"/>
    </location>
</feature>
<reference evidence="9 10" key="1">
    <citation type="submission" date="2015-10" db="EMBL/GenBank/DDBJ databases">
        <title>Draft genomes sequences of Candida glabrata isolates 1A, 1B, 2A, 2B, 3A and 3B.</title>
        <authorList>
            <person name="Haavelsrud O.E."/>
            <person name="Gaustad P."/>
        </authorList>
    </citation>
    <scope>NUCLEOTIDE SEQUENCE [LARGE SCALE GENOMIC DNA]</scope>
    <source>
        <strain evidence="9">910700640</strain>
    </source>
</reference>
<dbReference type="InterPro" id="IPR045877">
    <property type="entry name" value="ZFP36-like"/>
</dbReference>
<dbReference type="FunFam" id="4.10.1000.10:FF:000018">
    <property type="entry name" value="Zinc finger protein"/>
    <property type="match status" value="1"/>
</dbReference>
<evidence type="ECO:0000256" key="1">
    <source>
        <dbReference type="ARBA" id="ARBA00022723"/>
    </source>
</evidence>
<keyword evidence="4 5" id="KW-0862">Zinc</keyword>
<evidence type="ECO:0000256" key="4">
    <source>
        <dbReference type="ARBA" id="ARBA00022833"/>
    </source>
</evidence>
<evidence type="ECO:0000313" key="10">
    <source>
        <dbReference type="Proteomes" id="UP000054886"/>
    </source>
</evidence>
<evidence type="ECO:0000256" key="5">
    <source>
        <dbReference type="PROSITE-ProRule" id="PRU00723"/>
    </source>
</evidence>
<protein>
    <submittedName>
        <fullName evidence="9">mRNA decay factor CTH1</fullName>
    </submittedName>
</protein>
<feature type="compositionally biased region" description="Low complexity" evidence="6">
    <location>
        <begin position="99"/>
        <end position="108"/>
    </location>
</feature>
<feature type="zinc finger region" description="C3H1-type" evidence="5">
    <location>
        <begin position="335"/>
        <end position="363"/>
    </location>
</feature>
<accession>A0A0W0CCA8</accession>
<dbReference type="InterPro" id="IPR036855">
    <property type="entry name" value="Znf_CCCH_sf"/>
</dbReference>
<dbReference type="GO" id="GO:0008270">
    <property type="term" value="F:zinc ion binding"/>
    <property type="evidence" value="ECO:0007669"/>
    <property type="project" value="UniProtKB-KW"/>
</dbReference>
<evidence type="ECO:0000313" key="8">
    <source>
        <dbReference type="EMBL" id="KTA95117.1"/>
    </source>
</evidence>
<dbReference type="EMBL" id="LLZZ01000151">
    <property type="protein sequence ID" value="KTA98806.1"/>
    <property type="molecule type" value="Genomic_DNA"/>
</dbReference>
<evidence type="ECO:0000259" key="7">
    <source>
        <dbReference type="PROSITE" id="PS50103"/>
    </source>
</evidence>
<keyword evidence="1 5" id="KW-0479">Metal-binding</keyword>
<dbReference type="Gene3D" id="4.10.1000.10">
    <property type="entry name" value="Zinc finger, CCCH-type"/>
    <property type="match status" value="2"/>
</dbReference>
<dbReference type="SMART" id="SM00356">
    <property type="entry name" value="ZnF_C3H1"/>
    <property type="match status" value="2"/>
</dbReference>
<evidence type="ECO:0000313" key="9">
    <source>
        <dbReference type="EMBL" id="KTA98806.1"/>
    </source>
</evidence>
<feature type="domain" description="C3H1-type" evidence="7">
    <location>
        <begin position="335"/>
        <end position="363"/>
    </location>
</feature>
<keyword evidence="3 5" id="KW-0863">Zinc-finger</keyword>
<evidence type="ECO:0000256" key="6">
    <source>
        <dbReference type="SAM" id="MobiDB-lite"/>
    </source>
</evidence>
<dbReference type="AlphaFoldDB" id="A0A0W0CCA8"/>
<gene>
    <name evidence="9" type="ORF">AO440_000927</name>
    <name evidence="8" type="ORF">AO440_000950</name>
</gene>
<dbReference type="VEuPathDB" id="FungiDB:GVI51_E01023"/>
<dbReference type="GO" id="GO:0000956">
    <property type="term" value="P:nuclear-transcribed mRNA catabolic process"/>
    <property type="evidence" value="ECO:0007669"/>
    <property type="project" value="UniProtKB-ARBA"/>
</dbReference>
<sequence>MSDIYTEFSESVFSERHGQHQYLKMAHANMYGNGGASEVQNVEIQPEADDYEARIKEIEEYYLKTLLNEEPSKRNSGYVGASGIKSVPSLELDDQANPSSSSSDVSIQDISTSPGMMYSKFNTHLVGNSPAVYGAAANNALFNNLNSLNESQYIYGKSINNESLYFRQQQQLQQQQQQQQQLLQQQQLQQQLQLQQQQPTFLDSNVQTNYANQEFVNSQANVTPLNYTNIFNNEISAKPAKTHKINPFLQDKQVSRKSNLEVDIKHHYQANALPLTSENLQKMQDLSIDDMPIESINRKKFHIQKTTVDPTKQINSEPKVKEHQQQQQQQINKGLYKTELCETFTTKGFCKYGNKCQFAHGLQELKLKKTSNNFRTKPCINWDKLGYCPYGKRCCFKHGDDRDIQIYKKAGTYTANPDGSDASERKLTEVQIKQKNLHANIKKLQKMTW</sequence>
<evidence type="ECO:0000256" key="3">
    <source>
        <dbReference type="ARBA" id="ARBA00022771"/>
    </source>
</evidence>
<dbReference type="PANTHER" id="PTHR12547:SF18">
    <property type="entry name" value="PROTEIN TIS11"/>
    <property type="match status" value="1"/>
</dbReference>
<evidence type="ECO:0000256" key="2">
    <source>
        <dbReference type="ARBA" id="ARBA00022737"/>
    </source>
</evidence>
<comment type="caution">
    <text evidence="9">The sequence shown here is derived from an EMBL/GenBank/DDBJ whole genome shotgun (WGS) entry which is preliminary data.</text>
</comment>
<feature type="region of interest" description="Disordered" evidence="6">
    <location>
        <begin position="89"/>
        <end position="108"/>
    </location>
</feature>
<dbReference type="VEuPathDB" id="FungiDB:CAGL0E01243g"/>
<name>A0A0W0CCA8_CANGB</name>
<dbReference type="VEuPathDB" id="FungiDB:GWK60_E01023"/>
<dbReference type="PANTHER" id="PTHR12547">
    <property type="entry name" value="CCCH ZINC FINGER/TIS11-RELATED"/>
    <property type="match status" value="1"/>
</dbReference>
<dbReference type="FunFam" id="4.10.1000.10:FF:000001">
    <property type="entry name" value="zinc finger CCCH domain-containing protein 15-like"/>
    <property type="match status" value="1"/>
</dbReference>
<dbReference type="GO" id="GO:0006879">
    <property type="term" value="P:intracellular iron ion homeostasis"/>
    <property type="evidence" value="ECO:0007669"/>
    <property type="project" value="UniProtKB-ARBA"/>
</dbReference>
<dbReference type="GO" id="GO:0003729">
    <property type="term" value="F:mRNA binding"/>
    <property type="evidence" value="ECO:0007669"/>
    <property type="project" value="InterPro"/>
</dbReference>
<proteinExistence type="predicted"/>
<dbReference type="Pfam" id="PF00642">
    <property type="entry name" value="zf-CCCH"/>
    <property type="match status" value="2"/>
</dbReference>
<keyword evidence="2" id="KW-0677">Repeat</keyword>
<dbReference type="PROSITE" id="PS50103">
    <property type="entry name" value="ZF_C3H1"/>
    <property type="match status" value="2"/>
</dbReference>
<dbReference type="EMBL" id="LLZZ01000191">
    <property type="protein sequence ID" value="KTA95117.1"/>
    <property type="molecule type" value="Genomic_DNA"/>
</dbReference>